<name>A0A2Z7AKH3_9LAMI</name>
<keyword evidence="2" id="KW-1185">Reference proteome</keyword>
<dbReference type="EMBL" id="KV014393">
    <property type="protein sequence ID" value="KZV22335.1"/>
    <property type="molecule type" value="Genomic_DNA"/>
</dbReference>
<organism evidence="1 2">
    <name type="scientific">Dorcoceras hygrometricum</name>
    <dbReference type="NCBI Taxonomy" id="472368"/>
    <lineage>
        <taxon>Eukaryota</taxon>
        <taxon>Viridiplantae</taxon>
        <taxon>Streptophyta</taxon>
        <taxon>Embryophyta</taxon>
        <taxon>Tracheophyta</taxon>
        <taxon>Spermatophyta</taxon>
        <taxon>Magnoliopsida</taxon>
        <taxon>eudicotyledons</taxon>
        <taxon>Gunneridae</taxon>
        <taxon>Pentapetalae</taxon>
        <taxon>asterids</taxon>
        <taxon>lamiids</taxon>
        <taxon>Lamiales</taxon>
        <taxon>Gesneriaceae</taxon>
        <taxon>Didymocarpoideae</taxon>
        <taxon>Trichosporeae</taxon>
        <taxon>Loxocarpinae</taxon>
        <taxon>Dorcoceras</taxon>
    </lineage>
</organism>
<sequence length="110" mass="12940">MRKVTYWYRSGAHVSGEEQDVFPSMTCNHRHWSKGIESYPNEGPPMLKSARVIENIKILQRMGLLNVCKCRDIWSRPGFYDGFYYDRRTIVETRCIYDGTIVEPSYILNP</sequence>
<proteinExistence type="predicted"/>
<reference evidence="1 2" key="1">
    <citation type="journal article" date="2015" name="Proc. Natl. Acad. Sci. U.S.A.">
        <title>The resurrection genome of Boea hygrometrica: A blueprint for survival of dehydration.</title>
        <authorList>
            <person name="Xiao L."/>
            <person name="Yang G."/>
            <person name="Zhang L."/>
            <person name="Yang X."/>
            <person name="Zhao S."/>
            <person name="Ji Z."/>
            <person name="Zhou Q."/>
            <person name="Hu M."/>
            <person name="Wang Y."/>
            <person name="Chen M."/>
            <person name="Xu Y."/>
            <person name="Jin H."/>
            <person name="Xiao X."/>
            <person name="Hu G."/>
            <person name="Bao F."/>
            <person name="Hu Y."/>
            <person name="Wan P."/>
            <person name="Li L."/>
            <person name="Deng X."/>
            <person name="Kuang T."/>
            <person name="Xiang C."/>
            <person name="Zhu J.K."/>
            <person name="Oliver M.J."/>
            <person name="He Y."/>
        </authorList>
    </citation>
    <scope>NUCLEOTIDE SEQUENCE [LARGE SCALE GENOMIC DNA]</scope>
    <source>
        <strain evidence="2">cv. XS01</strain>
    </source>
</reference>
<accession>A0A2Z7AKH3</accession>
<gene>
    <name evidence="1" type="ORF">F511_05289</name>
</gene>
<evidence type="ECO:0000313" key="1">
    <source>
        <dbReference type="EMBL" id="KZV22335.1"/>
    </source>
</evidence>
<evidence type="ECO:0000313" key="2">
    <source>
        <dbReference type="Proteomes" id="UP000250235"/>
    </source>
</evidence>
<dbReference type="AlphaFoldDB" id="A0A2Z7AKH3"/>
<dbReference type="OrthoDB" id="8962337at2759"/>
<dbReference type="Proteomes" id="UP000250235">
    <property type="component" value="Unassembled WGS sequence"/>
</dbReference>
<protein>
    <submittedName>
        <fullName evidence="1">Uncharacterized protein</fullName>
    </submittedName>
</protein>